<evidence type="ECO:0000313" key="6">
    <source>
        <dbReference type="Proteomes" id="UP000030747"/>
    </source>
</evidence>
<dbReference type="SMART" id="SM00320">
    <property type="entry name" value="WD40"/>
    <property type="match status" value="5"/>
</dbReference>
<keyword evidence="2" id="KW-0677">Repeat</keyword>
<dbReference type="EMBL" id="HG673759">
    <property type="protein sequence ID" value="CDJ37398.1"/>
    <property type="molecule type" value="Genomic_DNA"/>
</dbReference>
<dbReference type="InterPro" id="IPR015943">
    <property type="entry name" value="WD40/YVTN_repeat-like_dom_sf"/>
</dbReference>
<keyword evidence="6" id="KW-1185">Reference proteome</keyword>
<dbReference type="OrthoDB" id="972532at2759"/>
<proteinExistence type="predicted"/>
<feature type="repeat" description="WD" evidence="3">
    <location>
        <begin position="249"/>
        <end position="295"/>
    </location>
</feature>
<reference evidence="5" key="2">
    <citation type="submission" date="2013-10" db="EMBL/GenBank/DDBJ databases">
        <authorList>
            <person name="Aslett M."/>
        </authorList>
    </citation>
    <scope>NUCLEOTIDE SEQUENCE [LARGE SCALE GENOMIC DNA]</scope>
    <source>
        <strain evidence="5">Houghton</strain>
    </source>
</reference>
<dbReference type="GeneID" id="25254536"/>
<sequence>MNGPAAEPSISRSALPAMMRGPPPSRPVSGEFSSMWRGFDTREVLRLILQTLDEMGYRDIVASLEKASGVELLQPDMRMLRRSILEGNWIEAGRALLRLPLEPPTRQGCWFLLMQHKFLEMVVDPCSTLDARLKCLRKDLSASAFDAATVERVHECSALLMYQGSDLLAHVLQISSLSRHQLFSRITCLLPASVAMQPSMLATILDHARRFQILTCPLHVESSSFAPKSIIEPHRCKIPLLPQYCVGCLHAHRMEVWTIAVSPKHSNSREALVASGSADRSVCVWLLTTETSTGTKTSPGEQSSGECESTSQLGAKWLASWLEGDTDLLMRLEQTQARPILESGNVIGTCRLLWRVQRLASATAFLDWDSTGKLLAAGGEAAFIEAWEEGRRIGDYCPHGGSIVALQWVPGSRRLISMATDRTMTLVSLEESSLTPTHVVEYEWILPGRPQEGFLLPRGNSVMIFFADRQIKLFDLVTKEETFWASEKDLVIAACPSKICNQILISAATTPPVLRLWDLDERKIVQKYKGHKVGRLAIRPAFGGPREELVISGSEDAQIYIWHRVWGCMLQQLRGHAAAVNQVAWVNFCNPVCLLSAGDDGVLLLWSLPTTSNEERVEPSSSPETATLSPPDQNTPDASSDQ</sequence>
<dbReference type="PANTHER" id="PTHR22838">
    <property type="entry name" value="WD REPEAT PROTEIN 26-RELATED"/>
    <property type="match status" value="1"/>
</dbReference>
<keyword evidence="1 3" id="KW-0853">WD repeat</keyword>
<dbReference type="Pfam" id="PF23627">
    <property type="entry name" value="LisH_WDR26"/>
    <property type="match status" value="1"/>
</dbReference>
<organism evidence="5 6">
    <name type="scientific">Eimeria tenella</name>
    <name type="common">Coccidian parasite</name>
    <dbReference type="NCBI Taxonomy" id="5802"/>
    <lineage>
        <taxon>Eukaryota</taxon>
        <taxon>Sar</taxon>
        <taxon>Alveolata</taxon>
        <taxon>Apicomplexa</taxon>
        <taxon>Conoidasida</taxon>
        <taxon>Coccidia</taxon>
        <taxon>Eucoccidiorida</taxon>
        <taxon>Eimeriorina</taxon>
        <taxon>Eimeriidae</taxon>
        <taxon>Eimeria</taxon>
    </lineage>
</organism>
<dbReference type="VEuPathDB" id="ToxoDB:ETH_00027215"/>
<dbReference type="Gene3D" id="2.130.10.10">
    <property type="entry name" value="YVTN repeat-like/Quinoprotein amine dehydrogenase"/>
    <property type="match status" value="2"/>
</dbReference>
<reference evidence="5" key="1">
    <citation type="submission" date="2013-10" db="EMBL/GenBank/DDBJ databases">
        <title>Genomic analysis of the causative agents of coccidiosis in chickens.</title>
        <authorList>
            <person name="Reid A.J."/>
            <person name="Blake D."/>
            <person name="Billington K."/>
            <person name="Browne H."/>
            <person name="Dunn M."/>
            <person name="Hung S."/>
            <person name="Kawahara F."/>
            <person name="Miranda-Saavedra D."/>
            <person name="Mourier T."/>
            <person name="Nagra H."/>
            <person name="Otto T.D."/>
            <person name="Rawlings N."/>
            <person name="Sanchez A."/>
            <person name="Sanders M."/>
            <person name="Subramaniam C."/>
            <person name="Tay Y."/>
            <person name="Dear P."/>
            <person name="Doerig C."/>
            <person name="Gruber A."/>
            <person name="Parkinson J."/>
            <person name="Shirley M."/>
            <person name="Wan K.L."/>
            <person name="Berriman M."/>
            <person name="Tomley F."/>
            <person name="Pain A."/>
        </authorList>
    </citation>
    <scope>NUCLEOTIDE SEQUENCE [LARGE SCALE GENOMIC DNA]</scope>
    <source>
        <strain evidence="5">Houghton</strain>
    </source>
</reference>
<dbReference type="PROSITE" id="PS50082">
    <property type="entry name" value="WD_REPEATS_2"/>
    <property type="match status" value="2"/>
</dbReference>
<evidence type="ECO:0000256" key="1">
    <source>
        <dbReference type="ARBA" id="ARBA00022574"/>
    </source>
</evidence>
<dbReference type="InterPro" id="IPR006594">
    <property type="entry name" value="LisH"/>
</dbReference>
<evidence type="ECO:0000313" key="5">
    <source>
        <dbReference type="EMBL" id="CDJ37398.1"/>
    </source>
</evidence>
<dbReference type="InterPro" id="IPR051350">
    <property type="entry name" value="WD_repeat-ST_regulator"/>
</dbReference>
<feature type="compositionally biased region" description="Polar residues" evidence="4">
    <location>
        <begin position="619"/>
        <end position="642"/>
    </location>
</feature>
<dbReference type="SUPFAM" id="SSF50978">
    <property type="entry name" value="WD40 repeat-like"/>
    <property type="match status" value="1"/>
</dbReference>
<dbReference type="PROSITE" id="PS50896">
    <property type="entry name" value="LISH"/>
    <property type="match status" value="1"/>
</dbReference>
<accession>U6KPN8</accession>
<gene>
    <name evidence="5" type="ORF">ETH_00027215</name>
</gene>
<dbReference type="OMA" id="GHISGCV"/>
<evidence type="ECO:0000256" key="3">
    <source>
        <dbReference type="PROSITE-ProRule" id="PRU00221"/>
    </source>
</evidence>
<dbReference type="VEuPathDB" id="ToxoDB:ETH2_0826700"/>
<evidence type="ECO:0000256" key="4">
    <source>
        <dbReference type="SAM" id="MobiDB-lite"/>
    </source>
</evidence>
<feature type="region of interest" description="Disordered" evidence="4">
    <location>
        <begin position="1"/>
        <end position="27"/>
    </location>
</feature>
<dbReference type="Pfam" id="PF00400">
    <property type="entry name" value="WD40"/>
    <property type="match status" value="3"/>
</dbReference>
<dbReference type="InterPro" id="IPR001680">
    <property type="entry name" value="WD40_rpt"/>
</dbReference>
<feature type="region of interest" description="Disordered" evidence="4">
    <location>
        <begin position="612"/>
        <end position="642"/>
    </location>
</feature>
<evidence type="ECO:0000256" key="2">
    <source>
        <dbReference type="ARBA" id="ARBA00022737"/>
    </source>
</evidence>
<protein>
    <submittedName>
        <fullName evidence="5">WD-repeat protein, putative</fullName>
    </submittedName>
</protein>
<dbReference type="InterPro" id="IPR036322">
    <property type="entry name" value="WD40_repeat_dom_sf"/>
</dbReference>
<dbReference type="RefSeq" id="XP_013228236.1">
    <property type="nucleotide sequence ID" value="XM_013372782.1"/>
</dbReference>
<feature type="repeat" description="WD" evidence="3">
    <location>
        <begin position="573"/>
        <end position="616"/>
    </location>
</feature>
<dbReference type="AlphaFoldDB" id="U6KPN8"/>
<name>U6KPN8_EIMTE</name>
<dbReference type="PANTHER" id="PTHR22838:SF0">
    <property type="entry name" value="WD REPEAT-CONTAINING PROTEIN 26"/>
    <property type="match status" value="1"/>
</dbReference>
<dbReference type="Proteomes" id="UP000030747">
    <property type="component" value="Unassembled WGS sequence"/>
</dbReference>